<dbReference type="AlphaFoldDB" id="A0A5S5D4G8"/>
<name>A0A5S5D4G8_9SPHI</name>
<dbReference type="Proteomes" id="UP000325105">
    <property type="component" value="Unassembled WGS sequence"/>
</dbReference>
<gene>
    <name evidence="2" type="ORF">BC792_12325</name>
</gene>
<feature type="compositionally biased region" description="Basic and acidic residues" evidence="1">
    <location>
        <begin position="60"/>
        <end position="73"/>
    </location>
</feature>
<protein>
    <submittedName>
        <fullName evidence="2">Uncharacterized protein</fullName>
    </submittedName>
</protein>
<reference evidence="2 3" key="1">
    <citation type="submission" date="2019-07" db="EMBL/GenBank/DDBJ databases">
        <title>Genomic Encyclopedia of Archaeal and Bacterial Type Strains, Phase II (KMG-II): from individual species to whole genera.</title>
        <authorList>
            <person name="Goeker M."/>
        </authorList>
    </citation>
    <scope>NUCLEOTIDE SEQUENCE [LARGE SCALE GENOMIC DNA]</scope>
    <source>
        <strain evidence="2 3">DSM 18850</strain>
    </source>
</reference>
<comment type="caution">
    <text evidence="2">The sequence shown here is derived from an EMBL/GenBank/DDBJ whole genome shotgun (WGS) entry which is preliminary data.</text>
</comment>
<sequence>MNSQPLVFAHAHAVALLPHINGAAKLQADPDKEPEEGTDIIPESDREIENLPPTQPDVYPLERENPELDKEQDNQPVETS</sequence>
<feature type="region of interest" description="Disordered" evidence="1">
    <location>
        <begin position="25"/>
        <end position="80"/>
    </location>
</feature>
<evidence type="ECO:0000313" key="2">
    <source>
        <dbReference type="EMBL" id="TYP90927.1"/>
    </source>
</evidence>
<organism evidence="2 3">
    <name type="scientific">Sphingobacterium allocomposti</name>
    <dbReference type="NCBI Taxonomy" id="415956"/>
    <lineage>
        <taxon>Bacteria</taxon>
        <taxon>Pseudomonadati</taxon>
        <taxon>Bacteroidota</taxon>
        <taxon>Sphingobacteriia</taxon>
        <taxon>Sphingobacteriales</taxon>
        <taxon>Sphingobacteriaceae</taxon>
        <taxon>Sphingobacterium</taxon>
    </lineage>
</organism>
<evidence type="ECO:0000256" key="1">
    <source>
        <dbReference type="SAM" id="MobiDB-lite"/>
    </source>
</evidence>
<dbReference type="EMBL" id="VNHX01000023">
    <property type="protein sequence ID" value="TYP90927.1"/>
    <property type="molecule type" value="Genomic_DNA"/>
</dbReference>
<evidence type="ECO:0000313" key="3">
    <source>
        <dbReference type="Proteomes" id="UP000325105"/>
    </source>
</evidence>
<keyword evidence="3" id="KW-1185">Reference proteome</keyword>
<proteinExistence type="predicted"/>
<accession>A0A5S5D4G8</accession>